<accession>A0ABP4DVI6</accession>
<organism evidence="3 4">
    <name type="scientific">Kitasatospora arboriphila</name>
    <dbReference type="NCBI Taxonomy" id="258052"/>
    <lineage>
        <taxon>Bacteria</taxon>
        <taxon>Bacillati</taxon>
        <taxon>Actinomycetota</taxon>
        <taxon>Actinomycetes</taxon>
        <taxon>Kitasatosporales</taxon>
        <taxon>Streptomycetaceae</taxon>
        <taxon>Kitasatospora</taxon>
    </lineage>
</organism>
<dbReference type="SMART" id="SM01234">
    <property type="entry name" value="Haemolytic"/>
    <property type="match status" value="1"/>
</dbReference>
<comment type="function">
    <text evidence="1">Could be involved in insertion of integral membrane proteins into the membrane.</text>
</comment>
<name>A0ABP4DVI6_9ACTN</name>
<feature type="compositionally biased region" description="Low complexity" evidence="2">
    <location>
        <begin position="25"/>
        <end position="41"/>
    </location>
</feature>
<dbReference type="EMBL" id="BAAALD010000003">
    <property type="protein sequence ID" value="GAA1070114.1"/>
    <property type="molecule type" value="Genomic_DNA"/>
</dbReference>
<feature type="region of interest" description="Disordered" evidence="2">
    <location>
        <begin position="1"/>
        <end position="82"/>
    </location>
</feature>
<keyword evidence="1" id="KW-1003">Cell membrane</keyword>
<keyword evidence="4" id="KW-1185">Reference proteome</keyword>
<reference evidence="4" key="1">
    <citation type="journal article" date="2019" name="Int. J. Syst. Evol. Microbiol.">
        <title>The Global Catalogue of Microorganisms (GCM) 10K type strain sequencing project: providing services to taxonomists for standard genome sequencing and annotation.</title>
        <authorList>
            <consortium name="The Broad Institute Genomics Platform"/>
            <consortium name="The Broad Institute Genome Sequencing Center for Infectious Disease"/>
            <person name="Wu L."/>
            <person name="Ma J."/>
        </authorList>
    </citation>
    <scope>NUCLEOTIDE SEQUENCE [LARGE SCALE GENOMIC DNA]</scope>
    <source>
        <strain evidence="4">JCM 13002</strain>
    </source>
</reference>
<dbReference type="PANTHER" id="PTHR33383:SF1">
    <property type="entry name" value="MEMBRANE PROTEIN INSERTION EFFICIENCY FACTOR-RELATED"/>
    <property type="match status" value="1"/>
</dbReference>
<sequence length="206" mass="23096">MRYRRPTHRAGRHRGRPTRTRTEGRPAAVSQHHPHHVQQQSGPPPRPGRAWWWLPEHERRRRREQRRAREEWKRRNKRTKGDNDCCDACDCLGEIADPCMIALIPIMFASVLKAAVGRGHGRSAADPAAPVPAGPLAAGLYDAVRFYRTRISPTRAACCPYTPSCSTYAVQALHRHGAVRGSRLTAGRLLRCRPGTHGGHDPVPGR</sequence>
<comment type="subcellular location">
    <subcellularLocation>
        <location evidence="1">Cell membrane</location>
        <topology evidence="1">Peripheral membrane protein</topology>
        <orientation evidence="1">Cytoplasmic side</orientation>
    </subcellularLocation>
</comment>
<dbReference type="InterPro" id="IPR002696">
    <property type="entry name" value="Membr_insert_effic_factor_YidD"/>
</dbReference>
<proteinExistence type="inferred from homology"/>
<dbReference type="Proteomes" id="UP001499987">
    <property type="component" value="Unassembled WGS sequence"/>
</dbReference>
<feature type="compositionally biased region" description="Basic and acidic residues" evidence="2">
    <location>
        <begin position="67"/>
        <end position="82"/>
    </location>
</feature>
<protein>
    <recommendedName>
        <fullName evidence="1">Putative membrane protein insertion efficiency factor</fullName>
    </recommendedName>
</protein>
<comment type="caution">
    <text evidence="3">The sequence shown here is derived from an EMBL/GenBank/DDBJ whole genome shotgun (WGS) entry which is preliminary data.</text>
</comment>
<feature type="compositionally biased region" description="Basic residues" evidence="2">
    <location>
        <begin position="1"/>
        <end position="19"/>
    </location>
</feature>
<dbReference type="PANTHER" id="PTHR33383">
    <property type="entry name" value="MEMBRANE PROTEIN INSERTION EFFICIENCY FACTOR-RELATED"/>
    <property type="match status" value="1"/>
</dbReference>
<evidence type="ECO:0000256" key="2">
    <source>
        <dbReference type="SAM" id="MobiDB-lite"/>
    </source>
</evidence>
<gene>
    <name evidence="3" type="ORF">GCM10009663_05330</name>
</gene>
<evidence type="ECO:0000256" key="1">
    <source>
        <dbReference type="HAMAP-Rule" id="MF_00386"/>
    </source>
</evidence>
<dbReference type="NCBIfam" id="TIGR00278">
    <property type="entry name" value="membrane protein insertion efficiency factor YidD"/>
    <property type="match status" value="1"/>
</dbReference>
<keyword evidence="1" id="KW-0472">Membrane</keyword>
<comment type="similarity">
    <text evidence="1">Belongs to the UPF0161 family.</text>
</comment>
<evidence type="ECO:0000313" key="3">
    <source>
        <dbReference type="EMBL" id="GAA1070114.1"/>
    </source>
</evidence>
<dbReference type="Pfam" id="PF01809">
    <property type="entry name" value="YidD"/>
    <property type="match status" value="1"/>
</dbReference>
<evidence type="ECO:0000313" key="4">
    <source>
        <dbReference type="Proteomes" id="UP001499987"/>
    </source>
</evidence>
<dbReference type="HAMAP" id="MF_00386">
    <property type="entry name" value="UPF0161_YidD"/>
    <property type="match status" value="1"/>
</dbReference>